<dbReference type="InterPro" id="IPR029787">
    <property type="entry name" value="Nucleotide_cyclase"/>
</dbReference>
<evidence type="ECO:0008006" key="4">
    <source>
        <dbReference type="Google" id="ProtNLM"/>
    </source>
</evidence>
<dbReference type="KEGG" id="dol:Dole_1062"/>
<reference evidence="2 3" key="1">
    <citation type="submission" date="2007-10" db="EMBL/GenBank/DDBJ databases">
        <title>Complete sequence of Desulfococcus oleovorans Hxd3.</title>
        <authorList>
            <consortium name="US DOE Joint Genome Institute"/>
            <person name="Copeland A."/>
            <person name="Lucas S."/>
            <person name="Lapidus A."/>
            <person name="Barry K."/>
            <person name="Glavina del Rio T."/>
            <person name="Dalin E."/>
            <person name="Tice H."/>
            <person name="Pitluck S."/>
            <person name="Kiss H."/>
            <person name="Brettin T."/>
            <person name="Bruce D."/>
            <person name="Detter J.C."/>
            <person name="Han C."/>
            <person name="Schmutz J."/>
            <person name="Larimer F."/>
            <person name="Land M."/>
            <person name="Hauser L."/>
            <person name="Kyrpides N."/>
            <person name="Kim E."/>
            <person name="Wawrik B."/>
            <person name="Richardson P."/>
        </authorList>
    </citation>
    <scope>NUCLEOTIDE SEQUENCE [LARGE SCALE GENOMIC DNA]</scope>
    <source>
        <strain evidence="3">DSM 6200 / JCM 39069 / Hxd3</strain>
    </source>
</reference>
<accession>A8ZX16</accession>
<evidence type="ECO:0000313" key="2">
    <source>
        <dbReference type="EMBL" id="ABW66872.1"/>
    </source>
</evidence>
<dbReference type="Proteomes" id="UP000008561">
    <property type="component" value="Chromosome"/>
</dbReference>
<feature type="region of interest" description="Disordered" evidence="1">
    <location>
        <begin position="242"/>
        <end position="271"/>
    </location>
</feature>
<sequence>MGYTVRFSLDRLVPGVDNVRYDAYIDSAFYSHAGKFIYGLMSAQLKAVGVASPEKVFSRNEKDLDAFKQGLVSILQSAVNRAKLAREYQVVLLAHAALAKMLMNKVREQFEEIIQLYRQTIRKHEISQTHDLGSVFRVKEDMAALQQRRMFIIRSTARELFRFVYEIWEGDLEKSFIANFGKDAVPPREFFLNPVFFVDGAVDDFFMIEEYVLMGHRIDDPIRYDDVLALLRESLSTPKILEDPTDVLPETGDTEGAGDTDPDAGDDSEQGDRMIRHADSLLCRAGNIELLFDSYHTKEILKKTKKERGPKDEIRLLKNKMAAQRKLFDCFYKACKKSGLLKAVIAAQEMGPVVGEYCPPLLPHELVNYLVAPAEREKVVSKLKRLKSLAGGTFSLKSLDRVEKRSSRLAMERRKIHLIDFLKRFSAYHRDYSNFNIFKESLQWINLLEDEKTINLSRVNRMLYEFVEPRENGLGSRAIRNHVILKADVRGSTEITSHLSRKGLNPASYFSLNFFDPINQILPEYGAAKVFIEGDALILSIFEEEDTPAGWYAVARACGLAIRILLIVQRYNRQSKQHRLPILEQGIGICYVDGPPAFLFDGDSRIMISSAINRADRLSSCDKMLRTRFSKKRGPFNLYVFSAIANRETGGEDGQLLRYNVNGIELEEAAFKKLSQEIDLNVVNLSIPEAGRDKIKVYTGIFPTKSGKYQRLIIREAHIPQLDIVTLNVGRVTAKRYYEVCTNPAFYEKVKKMV</sequence>
<evidence type="ECO:0000313" key="3">
    <source>
        <dbReference type="Proteomes" id="UP000008561"/>
    </source>
</evidence>
<dbReference type="HOGENOM" id="CLU_369094_0_0_7"/>
<dbReference type="Gene3D" id="3.30.70.1230">
    <property type="entry name" value="Nucleotide cyclase"/>
    <property type="match status" value="1"/>
</dbReference>
<dbReference type="STRING" id="96561.Dole_1062"/>
<dbReference type="eggNOG" id="COG2114">
    <property type="taxonomic scope" value="Bacteria"/>
</dbReference>
<dbReference type="EMBL" id="CP000859">
    <property type="protein sequence ID" value="ABW66872.1"/>
    <property type="molecule type" value="Genomic_DNA"/>
</dbReference>
<dbReference type="AlphaFoldDB" id="A8ZX16"/>
<dbReference type="SUPFAM" id="SSF55073">
    <property type="entry name" value="Nucleotide cyclase"/>
    <property type="match status" value="1"/>
</dbReference>
<keyword evidence="3" id="KW-1185">Reference proteome</keyword>
<proteinExistence type="predicted"/>
<organism evidence="2 3">
    <name type="scientific">Desulfosudis oleivorans (strain DSM 6200 / JCM 39069 / Hxd3)</name>
    <name type="common">Desulfococcus oleovorans</name>
    <dbReference type="NCBI Taxonomy" id="96561"/>
    <lineage>
        <taxon>Bacteria</taxon>
        <taxon>Pseudomonadati</taxon>
        <taxon>Thermodesulfobacteriota</taxon>
        <taxon>Desulfobacteria</taxon>
        <taxon>Desulfobacterales</taxon>
        <taxon>Desulfosudaceae</taxon>
        <taxon>Desulfosudis</taxon>
    </lineage>
</organism>
<gene>
    <name evidence="2" type="ordered locus">Dole_1062</name>
</gene>
<protein>
    <recommendedName>
        <fullName evidence="4">Guanylate cyclase domain-containing protein</fullName>
    </recommendedName>
</protein>
<name>A8ZX16_DESOH</name>
<feature type="compositionally biased region" description="Acidic residues" evidence="1">
    <location>
        <begin position="252"/>
        <end position="269"/>
    </location>
</feature>
<evidence type="ECO:0000256" key="1">
    <source>
        <dbReference type="SAM" id="MobiDB-lite"/>
    </source>
</evidence>